<proteinExistence type="predicted"/>
<dbReference type="Gene3D" id="1.25.40.10">
    <property type="entry name" value="Tetratricopeptide repeat domain"/>
    <property type="match status" value="1"/>
</dbReference>
<keyword evidence="1 3" id="KW-0853">WD repeat</keyword>
<dbReference type="GO" id="GO:0045717">
    <property type="term" value="P:negative regulation of fatty acid biosynthetic process"/>
    <property type="evidence" value="ECO:0007669"/>
    <property type="project" value="TreeGrafter"/>
</dbReference>
<dbReference type="PROSITE" id="PS50082">
    <property type="entry name" value="WD_REPEATS_2"/>
    <property type="match status" value="1"/>
</dbReference>
<evidence type="ECO:0000256" key="1">
    <source>
        <dbReference type="ARBA" id="ARBA00022574"/>
    </source>
</evidence>
<dbReference type="InterPro" id="IPR011990">
    <property type="entry name" value="TPR-like_helical_dom_sf"/>
</dbReference>
<dbReference type="InterPro" id="IPR045151">
    <property type="entry name" value="DCAF8"/>
</dbReference>
<accession>A0A8S1F633</accession>
<dbReference type="InterPro" id="IPR015943">
    <property type="entry name" value="WD40/YVTN_repeat-like_dom_sf"/>
</dbReference>
<evidence type="ECO:0000313" key="4">
    <source>
        <dbReference type="EMBL" id="CAB3407925.1"/>
    </source>
</evidence>
<dbReference type="Pfam" id="PF00400">
    <property type="entry name" value="WD40"/>
    <property type="match status" value="1"/>
</dbReference>
<sequence length="549" mass="62940">MFKYIWENDVNDHYFKPPPFDEENAIKNLYKNQVLKGHEGCVNTLKWNKSGTLLASGSDDRHIIIWRGTGEQVHNIRTNHMGNIFAVDFMPQRPQLLVSGAADHTILTNHILYGNEGFWQTDGRVKRIITLEEDPFLLWAAVEDGTVKRVDIRSNEMSTFITVEDKDYAVKTIANTEILPYLIAVGFDVAETHIYDRRNTTKPAIILRPSDPSIQYAHSTHVTFNSAGTHVLVNLGGVGAYLYDLKEGNEPNILNSIYDLIKTPEVQDPIIRHTELEHQDIRNKGNNLIRAKKFSEAIDYYSRLMEQKFKDNALNSVMASNRALGFLLRRQKGDSYSCVRDSIKALELHNGNAKALYRLANGLICVDQFSLAGKVCDEFRRRFPNDKSIEKLESQVTDMNRKGHSRSMEIGNDEIDYISRYHAHLNDQTDIKEANFFGTDDRFIVAGSDCGTMFVYDTKSTALIGAWQADENILNILQPHPSMFMLATSGIDYDIKLWEPRFEKTEEETQNDSKMPDPYEFMERRQRNGLEFTFMSRRVLRAQPECVTS</sequence>
<gene>
    <name evidence="4" type="ORF">CBOVIS_LOCUS9774</name>
</gene>
<comment type="caution">
    <text evidence="4">The sequence shown here is derived from an EMBL/GenBank/DDBJ whole genome shotgun (WGS) entry which is preliminary data.</text>
</comment>
<dbReference type="PANTHER" id="PTHR15574:SF40">
    <property type="entry name" value="WD AND TETRATRICOPEPTIDE REPEATS PROTEIN 1"/>
    <property type="match status" value="1"/>
</dbReference>
<dbReference type="Proteomes" id="UP000494206">
    <property type="component" value="Unassembled WGS sequence"/>
</dbReference>
<protein>
    <submittedName>
        <fullName evidence="4">Uncharacterized protein</fullName>
    </submittedName>
</protein>
<reference evidence="4 5" key="1">
    <citation type="submission" date="2020-04" db="EMBL/GenBank/DDBJ databases">
        <authorList>
            <person name="Laetsch R D."/>
            <person name="Stevens L."/>
            <person name="Kumar S."/>
            <person name="Blaxter L. M."/>
        </authorList>
    </citation>
    <scope>NUCLEOTIDE SEQUENCE [LARGE SCALE GENOMIC DNA]</scope>
</reference>
<evidence type="ECO:0000256" key="3">
    <source>
        <dbReference type="PROSITE-ProRule" id="PRU00221"/>
    </source>
</evidence>
<keyword evidence="2" id="KW-0677">Repeat</keyword>
<dbReference type="OrthoDB" id="4869960at2759"/>
<dbReference type="SMART" id="SM00320">
    <property type="entry name" value="WD40"/>
    <property type="match status" value="4"/>
</dbReference>
<organism evidence="4 5">
    <name type="scientific">Caenorhabditis bovis</name>
    <dbReference type="NCBI Taxonomy" id="2654633"/>
    <lineage>
        <taxon>Eukaryota</taxon>
        <taxon>Metazoa</taxon>
        <taxon>Ecdysozoa</taxon>
        <taxon>Nematoda</taxon>
        <taxon>Chromadorea</taxon>
        <taxon>Rhabditida</taxon>
        <taxon>Rhabditina</taxon>
        <taxon>Rhabditomorpha</taxon>
        <taxon>Rhabditoidea</taxon>
        <taxon>Rhabditidae</taxon>
        <taxon>Peloderinae</taxon>
        <taxon>Caenorhabditis</taxon>
    </lineage>
</organism>
<dbReference type="PANTHER" id="PTHR15574">
    <property type="entry name" value="WD REPEAT DOMAIN-CONTAINING FAMILY"/>
    <property type="match status" value="1"/>
</dbReference>
<name>A0A8S1F633_9PELO</name>
<dbReference type="SUPFAM" id="SSF48452">
    <property type="entry name" value="TPR-like"/>
    <property type="match status" value="1"/>
</dbReference>
<dbReference type="Gene3D" id="2.130.10.10">
    <property type="entry name" value="YVTN repeat-like/Quinoprotein amine dehydrogenase"/>
    <property type="match status" value="2"/>
</dbReference>
<dbReference type="AlphaFoldDB" id="A0A8S1F633"/>
<dbReference type="InterPro" id="IPR001680">
    <property type="entry name" value="WD40_rpt"/>
</dbReference>
<dbReference type="SUPFAM" id="SSF50978">
    <property type="entry name" value="WD40 repeat-like"/>
    <property type="match status" value="1"/>
</dbReference>
<dbReference type="GO" id="GO:0080008">
    <property type="term" value="C:Cul4-RING E3 ubiquitin ligase complex"/>
    <property type="evidence" value="ECO:0007669"/>
    <property type="project" value="TreeGrafter"/>
</dbReference>
<feature type="repeat" description="WD" evidence="3">
    <location>
        <begin position="35"/>
        <end position="66"/>
    </location>
</feature>
<dbReference type="InterPro" id="IPR036322">
    <property type="entry name" value="WD40_repeat_dom_sf"/>
</dbReference>
<dbReference type="GO" id="GO:0005737">
    <property type="term" value="C:cytoplasm"/>
    <property type="evidence" value="ECO:0007669"/>
    <property type="project" value="TreeGrafter"/>
</dbReference>
<evidence type="ECO:0000313" key="5">
    <source>
        <dbReference type="Proteomes" id="UP000494206"/>
    </source>
</evidence>
<dbReference type="PROSITE" id="PS50294">
    <property type="entry name" value="WD_REPEATS_REGION"/>
    <property type="match status" value="1"/>
</dbReference>
<evidence type="ECO:0000256" key="2">
    <source>
        <dbReference type="ARBA" id="ARBA00022737"/>
    </source>
</evidence>
<dbReference type="EMBL" id="CADEPM010000006">
    <property type="protein sequence ID" value="CAB3407925.1"/>
    <property type="molecule type" value="Genomic_DNA"/>
</dbReference>
<keyword evidence="5" id="KW-1185">Reference proteome</keyword>